<proteinExistence type="predicted"/>
<dbReference type="Proteomes" id="UP000006263">
    <property type="component" value="Unassembled WGS sequence"/>
</dbReference>
<reference evidence="1 2" key="1">
    <citation type="journal article" date="2017" name="Antonie Van Leeuwenhoek">
        <title>Rhizobium rhizosphaerae sp. nov., a novel species isolated from rice rhizosphere.</title>
        <authorList>
            <person name="Zhao J.J."/>
            <person name="Zhang J."/>
            <person name="Zhang R.J."/>
            <person name="Zhang C.W."/>
            <person name="Yin H.Q."/>
            <person name="Zhang X.X."/>
        </authorList>
    </citation>
    <scope>NUCLEOTIDE SEQUENCE [LARGE SCALE GENOMIC DNA]</scope>
    <source>
        <strain evidence="1 2">KMM 241</strain>
    </source>
</reference>
<protein>
    <submittedName>
        <fullName evidence="1">Uncharacterized protein</fullName>
    </submittedName>
</protein>
<sequence>MLIKVDKSALKIYVEHSATCVNNDGKSGIKCNNNETKVNKLT</sequence>
<dbReference type="EMBL" id="BAEP01000054">
    <property type="protein sequence ID" value="GAC25090.1"/>
    <property type="molecule type" value="Genomic_DNA"/>
</dbReference>
<gene>
    <name evidence="1" type="ORF">GMES_2800</name>
</gene>
<evidence type="ECO:0000313" key="2">
    <source>
        <dbReference type="Proteomes" id="UP000006263"/>
    </source>
</evidence>
<evidence type="ECO:0000313" key="1">
    <source>
        <dbReference type="EMBL" id="GAC25090.1"/>
    </source>
</evidence>
<organism evidence="1 2">
    <name type="scientific">Paraglaciecola mesophila KMM 241</name>
    <dbReference type="NCBI Taxonomy" id="1128912"/>
    <lineage>
        <taxon>Bacteria</taxon>
        <taxon>Pseudomonadati</taxon>
        <taxon>Pseudomonadota</taxon>
        <taxon>Gammaproteobacteria</taxon>
        <taxon>Alteromonadales</taxon>
        <taxon>Alteromonadaceae</taxon>
        <taxon>Paraglaciecola</taxon>
    </lineage>
</organism>
<comment type="caution">
    <text evidence="1">The sequence shown here is derived from an EMBL/GenBank/DDBJ whole genome shotgun (WGS) entry which is preliminary data.</text>
</comment>
<accession>K6ZP10</accession>
<dbReference type="AlphaFoldDB" id="K6ZP10"/>
<name>K6ZP10_9ALTE</name>